<dbReference type="AlphaFoldDB" id="A0A0S7EBV8"/>
<evidence type="ECO:0000313" key="1">
    <source>
        <dbReference type="EMBL" id="ALU25503.1"/>
    </source>
</evidence>
<sequence length="90" mass="10338">MKAVMSTSTVFEAGEPAILTLKEKQSIERELYLYSALYRTNGTGYFTSGERICINQERGYHLSVGGEEELKPYQISSELEEKIARLRDRR</sequence>
<accession>A0A0S7EBV8</accession>
<organism evidence="1 2">
    <name type="scientific">Myroides odoratimimus</name>
    <dbReference type="NCBI Taxonomy" id="76832"/>
    <lineage>
        <taxon>Bacteria</taxon>
        <taxon>Pseudomonadati</taxon>
        <taxon>Bacteroidota</taxon>
        <taxon>Flavobacteriia</taxon>
        <taxon>Flavobacteriales</taxon>
        <taxon>Flavobacteriaceae</taxon>
        <taxon>Myroides</taxon>
    </lineage>
</organism>
<name>A0A0S7EBV8_9FLAO</name>
<dbReference type="Proteomes" id="UP000069030">
    <property type="component" value="Chromosome"/>
</dbReference>
<protein>
    <submittedName>
        <fullName evidence="1">Uncharacterized protein</fullName>
    </submittedName>
</protein>
<dbReference type="eggNOG" id="ENOG50310UR">
    <property type="taxonomic scope" value="Bacteria"/>
</dbReference>
<evidence type="ECO:0000313" key="2">
    <source>
        <dbReference type="Proteomes" id="UP000069030"/>
    </source>
</evidence>
<dbReference type="RefSeq" id="WP_006259917.1">
    <property type="nucleotide sequence ID" value="NZ_BCMQ01000009.1"/>
</dbReference>
<gene>
    <name evidence="1" type="ORF">AS202_04765</name>
</gene>
<dbReference type="KEGG" id="mod:AS202_04765"/>
<proteinExistence type="predicted"/>
<dbReference type="EMBL" id="CP013690">
    <property type="protein sequence ID" value="ALU25503.1"/>
    <property type="molecule type" value="Genomic_DNA"/>
</dbReference>
<reference evidence="1 2" key="1">
    <citation type="journal article" date="2016" name="J. Zhejiang Univ. Sci. B">
        <title>Antibiotic resistance mechanisms of Myroides sp.</title>
        <authorList>
            <person name="Hu S."/>
            <person name="Yuan S."/>
            <person name="Qu H."/>
            <person name="Jiang T."/>
            <person name="Zhou Y."/>
            <person name="Wang M."/>
            <person name="Ming D."/>
        </authorList>
    </citation>
    <scope>NUCLEOTIDE SEQUENCE [LARGE SCALE GENOMIC DNA]</scope>
    <source>
        <strain evidence="1 2">PR63039</strain>
    </source>
</reference>